<name>A0A915ENX1_9BILA</name>
<evidence type="ECO:0000313" key="1">
    <source>
        <dbReference type="Proteomes" id="UP000887574"/>
    </source>
</evidence>
<protein>
    <submittedName>
        <fullName evidence="2">Uncharacterized protein</fullName>
    </submittedName>
</protein>
<dbReference type="Gene3D" id="3.30.70.270">
    <property type="match status" value="1"/>
</dbReference>
<dbReference type="SUPFAM" id="SSF56672">
    <property type="entry name" value="DNA/RNA polymerases"/>
    <property type="match status" value="1"/>
</dbReference>
<dbReference type="InterPro" id="IPR043502">
    <property type="entry name" value="DNA/RNA_pol_sf"/>
</dbReference>
<dbReference type="AlphaFoldDB" id="A0A915ENX1"/>
<accession>A0A915ENX1</accession>
<keyword evidence="1" id="KW-1185">Reference proteome</keyword>
<dbReference type="WBParaSite" id="jg7865">
    <property type="protein sequence ID" value="jg7865"/>
    <property type="gene ID" value="jg7865"/>
</dbReference>
<reference evidence="2" key="1">
    <citation type="submission" date="2022-11" db="UniProtKB">
        <authorList>
            <consortium name="WormBaseParasite"/>
        </authorList>
    </citation>
    <scope>IDENTIFICATION</scope>
</reference>
<dbReference type="Proteomes" id="UP000887574">
    <property type="component" value="Unplaced"/>
</dbReference>
<sequence>MDSMLAKFSCAVAYFNDIIIVNKSAEEHQQHLCAVGKAISLYVFKLNGKKFLLQIRNHVPGSGQDAKSNRSTFFSQLSLRSYLCMVNFYQLSPATLEEVVSFSQQRAFLSTVSNVLMFKNGWWFQKEISTMFSISFIKDILEFVE</sequence>
<organism evidence="1 2">
    <name type="scientific">Ditylenchus dipsaci</name>
    <dbReference type="NCBI Taxonomy" id="166011"/>
    <lineage>
        <taxon>Eukaryota</taxon>
        <taxon>Metazoa</taxon>
        <taxon>Ecdysozoa</taxon>
        <taxon>Nematoda</taxon>
        <taxon>Chromadorea</taxon>
        <taxon>Rhabditida</taxon>
        <taxon>Tylenchina</taxon>
        <taxon>Tylenchomorpha</taxon>
        <taxon>Sphaerularioidea</taxon>
        <taxon>Anguinidae</taxon>
        <taxon>Anguininae</taxon>
        <taxon>Ditylenchus</taxon>
    </lineage>
</organism>
<dbReference type="InterPro" id="IPR043128">
    <property type="entry name" value="Rev_trsase/Diguanyl_cyclase"/>
</dbReference>
<proteinExistence type="predicted"/>
<evidence type="ECO:0000313" key="2">
    <source>
        <dbReference type="WBParaSite" id="jg7865"/>
    </source>
</evidence>